<dbReference type="PANTHER" id="PTHR31251">
    <property type="entry name" value="SQUAMOSA PROMOTER-BINDING-LIKE PROTEIN 4"/>
    <property type="match status" value="1"/>
</dbReference>
<reference evidence="12 13" key="1">
    <citation type="journal article" date="2019" name="Sci. Rep.">
        <title>A high-quality genome of Eragrostis curvula grass provides insights into Poaceae evolution and supports new strategies to enhance forage quality.</title>
        <authorList>
            <person name="Carballo J."/>
            <person name="Santos B.A.C.M."/>
            <person name="Zappacosta D."/>
            <person name="Garbus I."/>
            <person name="Selva J.P."/>
            <person name="Gallo C.A."/>
            <person name="Diaz A."/>
            <person name="Albertini E."/>
            <person name="Caccamo M."/>
            <person name="Echenique V."/>
        </authorList>
    </citation>
    <scope>NUCLEOTIDE SEQUENCE [LARGE SCALE GENOMIC DNA]</scope>
    <source>
        <strain evidence="13">cv. Victoria</strain>
        <tissue evidence="12">Leaf</tissue>
    </source>
</reference>
<comment type="subcellular location">
    <subcellularLocation>
        <location evidence="1">Nucleus</location>
    </subcellularLocation>
</comment>
<feature type="region of interest" description="Disordered" evidence="10">
    <location>
        <begin position="1"/>
        <end position="51"/>
    </location>
</feature>
<keyword evidence="5" id="KW-0805">Transcription regulation</keyword>
<feature type="region of interest" description="Disordered" evidence="10">
    <location>
        <begin position="177"/>
        <end position="197"/>
    </location>
</feature>
<accession>A0A5J9TUA9</accession>
<dbReference type="Gene3D" id="4.10.1100.10">
    <property type="entry name" value="Transcription factor, SBP-box domain"/>
    <property type="match status" value="1"/>
</dbReference>
<evidence type="ECO:0000259" key="11">
    <source>
        <dbReference type="PROSITE" id="PS51141"/>
    </source>
</evidence>
<keyword evidence="4" id="KW-0862">Zinc</keyword>
<dbReference type="SUPFAM" id="SSF103612">
    <property type="entry name" value="SBT domain"/>
    <property type="match status" value="1"/>
</dbReference>
<dbReference type="GO" id="GO:0003677">
    <property type="term" value="F:DNA binding"/>
    <property type="evidence" value="ECO:0007669"/>
    <property type="project" value="UniProtKB-KW"/>
</dbReference>
<dbReference type="GO" id="GO:0005634">
    <property type="term" value="C:nucleus"/>
    <property type="evidence" value="ECO:0007669"/>
    <property type="project" value="UniProtKB-SubCell"/>
</dbReference>
<dbReference type="FunFam" id="4.10.1100.10:FF:000001">
    <property type="entry name" value="Squamosa promoter-binding-like protein 14"/>
    <property type="match status" value="1"/>
</dbReference>
<dbReference type="InterPro" id="IPR044817">
    <property type="entry name" value="SBP-like"/>
</dbReference>
<keyword evidence="6" id="KW-0238">DNA-binding</keyword>
<organism evidence="12 13">
    <name type="scientific">Eragrostis curvula</name>
    <name type="common">weeping love grass</name>
    <dbReference type="NCBI Taxonomy" id="38414"/>
    <lineage>
        <taxon>Eukaryota</taxon>
        <taxon>Viridiplantae</taxon>
        <taxon>Streptophyta</taxon>
        <taxon>Embryophyta</taxon>
        <taxon>Tracheophyta</taxon>
        <taxon>Spermatophyta</taxon>
        <taxon>Magnoliopsida</taxon>
        <taxon>Liliopsida</taxon>
        <taxon>Poales</taxon>
        <taxon>Poaceae</taxon>
        <taxon>PACMAD clade</taxon>
        <taxon>Chloridoideae</taxon>
        <taxon>Eragrostideae</taxon>
        <taxon>Eragrostidinae</taxon>
        <taxon>Eragrostis</taxon>
    </lineage>
</organism>
<keyword evidence="8" id="KW-0539">Nucleus</keyword>
<evidence type="ECO:0000313" key="12">
    <source>
        <dbReference type="EMBL" id="TVU14973.1"/>
    </source>
</evidence>
<feature type="compositionally biased region" description="Basic residues" evidence="10">
    <location>
        <begin position="177"/>
        <end position="187"/>
    </location>
</feature>
<dbReference type="GO" id="GO:0008270">
    <property type="term" value="F:zinc ion binding"/>
    <property type="evidence" value="ECO:0007669"/>
    <property type="project" value="UniProtKB-KW"/>
</dbReference>
<dbReference type="AlphaFoldDB" id="A0A5J9TUA9"/>
<evidence type="ECO:0000256" key="8">
    <source>
        <dbReference type="ARBA" id="ARBA00023242"/>
    </source>
</evidence>
<keyword evidence="2" id="KW-0479">Metal-binding</keyword>
<dbReference type="InterPro" id="IPR004333">
    <property type="entry name" value="SBP_dom"/>
</dbReference>
<dbReference type="InterPro" id="IPR036893">
    <property type="entry name" value="SBP_sf"/>
</dbReference>
<evidence type="ECO:0000256" key="2">
    <source>
        <dbReference type="ARBA" id="ARBA00022723"/>
    </source>
</evidence>
<keyword evidence="13" id="KW-1185">Reference proteome</keyword>
<dbReference type="PROSITE" id="PS51141">
    <property type="entry name" value="ZF_SBP"/>
    <property type="match status" value="1"/>
</dbReference>
<feature type="compositionally biased region" description="Low complexity" evidence="10">
    <location>
        <begin position="333"/>
        <end position="349"/>
    </location>
</feature>
<keyword evidence="3 9" id="KW-0863">Zinc-finger</keyword>
<evidence type="ECO:0000256" key="1">
    <source>
        <dbReference type="ARBA" id="ARBA00004123"/>
    </source>
</evidence>
<evidence type="ECO:0000256" key="4">
    <source>
        <dbReference type="ARBA" id="ARBA00022833"/>
    </source>
</evidence>
<evidence type="ECO:0000256" key="3">
    <source>
        <dbReference type="ARBA" id="ARBA00022771"/>
    </source>
</evidence>
<evidence type="ECO:0000256" key="7">
    <source>
        <dbReference type="ARBA" id="ARBA00023163"/>
    </source>
</evidence>
<gene>
    <name evidence="12" type="ORF">EJB05_38470</name>
</gene>
<name>A0A5J9TUA9_9POAL</name>
<dbReference type="EMBL" id="RWGY01000031">
    <property type="protein sequence ID" value="TVU14973.1"/>
    <property type="molecule type" value="Genomic_DNA"/>
</dbReference>
<sequence>MEGNGGGSGTATPGWDLGMHWAPGAGSPGYPQPFMPRAGGNHHHHPQEQQTWLNLGKRPCCWAGSGAGGCQQVAPPGSSHHVLGNGGTGGSGNGAAGAESRRKEKAAAAVPRCQVEGCHVALAGAKEYHRRHKVCEAHSKSPRVVVLGAEQRFCQQCSRFHAISEFDDAKRSCRRRLAGHNERRRKSNASEAMARSAGHPHGVMPFGHGGGFPPFGLPSSPAGALSLLSSARSGGPWLIPAAADISARSSAALDELIAENRAALLAWQFFSDRSGAGRPTLSSSGWHLANPAAGGGRADDDDAAAGSRYRFDAPSTGLNTTLDLMQTPASASAGAPPFRPVPARAARTPENGGGDSDAWASVEESPGRVV</sequence>
<proteinExistence type="predicted"/>
<keyword evidence="7" id="KW-0804">Transcription</keyword>
<feature type="domain" description="SBP-type" evidence="11">
    <location>
        <begin position="110"/>
        <end position="187"/>
    </location>
</feature>
<evidence type="ECO:0000256" key="5">
    <source>
        <dbReference type="ARBA" id="ARBA00023015"/>
    </source>
</evidence>
<evidence type="ECO:0000256" key="10">
    <source>
        <dbReference type="SAM" id="MobiDB-lite"/>
    </source>
</evidence>
<feature type="region of interest" description="Disordered" evidence="10">
    <location>
        <begin position="328"/>
        <end position="370"/>
    </location>
</feature>
<evidence type="ECO:0000313" key="13">
    <source>
        <dbReference type="Proteomes" id="UP000324897"/>
    </source>
</evidence>
<dbReference type="Proteomes" id="UP000324897">
    <property type="component" value="Unassembled WGS sequence"/>
</dbReference>
<protein>
    <recommendedName>
        <fullName evidence="11">SBP-type domain-containing protein</fullName>
    </recommendedName>
</protein>
<dbReference type="Gramene" id="TVU14973">
    <property type="protein sequence ID" value="TVU14973"/>
    <property type="gene ID" value="EJB05_38470"/>
</dbReference>
<evidence type="ECO:0000256" key="6">
    <source>
        <dbReference type="ARBA" id="ARBA00023125"/>
    </source>
</evidence>
<dbReference type="OrthoDB" id="514967at2759"/>
<evidence type="ECO:0000256" key="9">
    <source>
        <dbReference type="PROSITE-ProRule" id="PRU00470"/>
    </source>
</evidence>
<feature type="non-terminal residue" evidence="12">
    <location>
        <position position="1"/>
    </location>
</feature>
<dbReference type="PANTHER" id="PTHR31251:SF222">
    <property type="entry name" value="SQUAMOSA PROMOTER-BINDING-LIKE PROTEIN 7"/>
    <property type="match status" value="1"/>
</dbReference>
<comment type="caution">
    <text evidence="12">The sequence shown here is derived from an EMBL/GenBank/DDBJ whole genome shotgun (WGS) entry which is preliminary data.</text>
</comment>
<dbReference type="Pfam" id="PF03110">
    <property type="entry name" value="SBP"/>
    <property type="match status" value="1"/>
</dbReference>